<dbReference type="AlphaFoldDB" id="A0AAN7AV54"/>
<dbReference type="Proteomes" id="UP001303160">
    <property type="component" value="Unassembled WGS sequence"/>
</dbReference>
<dbReference type="GO" id="GO:0005743">
    <property type="term" value="C:mitochondrial inner membrane"/>
    <property type="evidence" value="ECO:0007669"/>
    <property type="project" value="InterPro"/>
</dbReference>
<feature type="region of interest" description="Disordered" evidence="1">
    <location>
        <begin position="104"/>
        <end position="178"/>
    </location>
</feature>
<evidence type="ECO:0000313" key="6">
    <source>
        <dbReference type="Proteomes" id="UP001303160"/>
    </source>
</evidence>
<organism evidence="5 6">
    <name type="scientific">Triangularia verruculosa</name>
    <dbReference type="NCBI Taxonomy" id="2587418"/>
    <lineage>
        <taxon>Eukaryota</taxon>
        <taxon>Fungi</taxon>
        <taxon>Dikarya</taxon>
        <taxon>Ascomycota</taxon>
        <taxon>Pezizomycotina</taxon>
        <taxon>Sordariomycetes</taxon>
        <taxon>Sordariomycetidae</taxon>
        <taxon>Sordariales</taxon>
        <taxon>Podosporaceae</taxon>
        <taxon>Triangularia</taxon>
    </lineage>
</organism>
<feature type="region of interest" description="Disordered" evidence="1">
    <location>
        <begin position="585"/>
        <end position="614"/>
    </location>
</feature>
<accession>A0AAN7AV54</accession>
<feature type="compositionally biased region" description="Basic and acidic residues" evidence="1">
    <location>
        <begin position="105"/>
        <end position="115"/>
    </location>
</feature>
<evidence type="ECO:0000259" key="3">
    <source>
        <dbReference type="Pfam" id="PF20776"/>
    </source>
</evidence>
<evidence type="ECO:0000259" key="2">
    <source>
        <dbReference type="Pfam" id="PF14611"/>
    </source>
</evidence>
<protein>
    <submittedName>
        <fullName evidence="5">Rmp1 protein</fullName>
    </submittedName>
</protein>
<dbReference type="Pfam" id="PF20778">
    <property type="entry name" value="SLS1_C"/>
    <property type="match status" value="1"/>
</dbReference>
<feature type="domain" description="SLS1 first KH" evidence="2">
    <location>
        <begin position="400"/>
        <end position="467"/>
    </location>
</feature>
<evidence type="ECO:0000256" key="1">
    <source>
        <dbReference type="SAM" id="MobiDB-lite"/>
    </source>
</evidence>
<dbReference type="Pfam" id="PF20776">
    <property type="entry name" value="SLS1_N"/>
    <property type="match status" value="1"/>
</dbReference>
<feature type="domain" description="SLS1 N-terminal" evidence="3">
    <location>
        <begin position="276"/>
        <end position="392"/>
    </location>
</feature>
<dbReference type="InterPro" id="IPR048401">
    <property type="entry name" value="SLS1_C"/>
</dbReference>
<dbReference type="Pfam" id="PF14611">
    <property type="entry name" value="KH_SLS1_1"/>
    <property type="match status" value="1"/>
</dbReference>
<feature type="compositionally biased region" description="Basic and acidic residues" evidence="1">
    <location>
        <begin position="141"/>
        <end position="176"/>
    </location>
</feature>
<evidence type="ECO:0000313" key="5">
    <source>
        <dbReference type="EMBL" id="KAK4200304.1"/>
    </source>
</evidence>
<gene>
    <name evidence="5" type="ORF">QBC40DRAFT_280296</name>
</gene>
<comment type="caution">
    <text evidence="5">The sequence shown here is derived from an EMBL/GenBank/DDBJ whole genome shotgun (WGS) entry which is preliminary data.</text>
</comment>
<evidence type="ECO:0000259" key="4">
    <source>
        <dbReference type="Pfam" id="PF20778"/>
    </source>
</evidence>
<feature type="region of interest" description="Disordered" evidence="1">
    <location>
        <begin position="69"/>
        <end position="92"/>
    </location>
</feature>
<reference evidence="5" key="2">
    <citation type="submission" date="2023-05" db="EMBL/GenBank/DDBJ databases">
        <authorList>
            <consortium name="Lawrence Berkeley National Laboratory"/>
            <person name="Steindorff A."/>
            <person name="Hensen N."/>
            <person name="Bonometti L."/>
            <person name="Westerberg I."/>
            <person name="Brannstrom I.O."/>
            <person name="Guillou S."/>
            <person name="Cros-Aarteil S."/>
            <person name="Calhoun S."/>
            <person name="Haridas S."/>
            <person name="Kuo A."/>
            <person name="Mondo S."/>
            <person name="Pangilinan J."/>
            <person name="Riley R."/>
            <person name="Labutti K."/>
            <person name="Andreopoulos B."/>
            <person name="Lipzen A."/>
            <person name="Chen C."/>
            <person name="Yanf M."/>
            <person name="Daum C."/>
            <person name="Ng V."/>
            <person name="Clum A."/>
            <person name="Ohm R."/>
            <person name="Martin F."/>
            <person name="Silar P."/>
            <person name="Natvig D."/>
            <person name="Lalanne C."/>
            <person name="Gautier V."/>
            <person name="Ament-Velasquez S.L."/>
            <person name="Kruys A."/>
            <person name="Hutchinson M.I."/>
            <person name="Powell A.J."/>
            <person name="Barry K."/>
            <person name="Miller A.N."/>
            <person name="Grigoriev I.V."/>
            <person name="Debuchy R."/>
            <person name="Gladieux P."/>
            <person name="Thoren M.H."/>
            <person name="Johannesson H."/>
        </authorList>
    </citation>
    <scope>NUCLEOTIDE SEQUENCE</scope>
    <source>
        <strain evidence="5">CBS 315.58</strain>
    </source>
</reference>
<feature type="compositionally biased region" description="Polar residues" evidence="1">
    <location>
        <begin position="586"/>
        <end position="614"/>
    </location>
</feature>
<dbReference type="InterPro" id="IPR032741">
    <property type="entry name" value="Sls1_KH-1"/>
</dbReference>
<name>A0AAN7AV54_9PEZI</name>
<reference evidence="5" key="1">
    <citation type="journal article" date="2023" name="Mol. Phylogenet. Evol.">
        <title>Genome-scale phylogeny and comparative genomics of the fungal order Sordariales.</title>
        <authorList>
            <person name="Hensen N."/>
            <person name="Bonometti L."/>
            <person name="Westerberg I."/>
            <person name="Brannstrom I.O."/>
            <person name="Guillou S."/>
            <person name="Cros-Aarteil S."/>
            <person name="Calhoun S."/>
            <person name="Haridas S."/>
            <person name="Kuo A."/>
            <person name="Mondo S."/>
            <person name="Pangilinan J."/>
            <person name="Riley R."/>
            <person name="LaButti K."/>
            <person name="Andreopoulos B."/>
            <person name="Lipzen A."/>
            <person name="Chen C."/>
            <person name="Yan M."/>
            <person name="Daum C."/>
            <person name="Ng V."/>
            <person name="Clum A."/>
            <person name="Steindorff A."/>
            <person name="Ohm R.A."/>
            <person name="Martin F."/>
            <person name="Silar P."/>
            <person name="Natvig D.O."/>
            <person name="Lalanne C."/>
            <person name="Gautier V."/>
            <person name="Ament-Velasquez S.L."/>
            <person name="Kruys A."/>
            <person name="Hutchinson M.I."/>
            <person name="Powell A.J."/>
            <person name="Barry K."/>
            <person name="Miller A.N."/>
            <person name="Grigoriev I.V."/>
            <person name="Debuchy R."/>
            <person name="Gladieux P."/>
            <person name="Hiltunen Thoren M."/>
            <person name="Johannesson H."/>
        </authorList>
    </citation>
    <scope>NUCLEOTIDE SEQUENCE</scope>
    <source>
        <strain evidence="5">CBS 315.58</strain>
    </source>
</reference>
<keyword evidence="6" id="KW-1185">Reference proteome</keyword>
<sequence length="990" mass="110121">MLRRQVTGSASFVCLRCRLQLAGAAGTGFLSASSAGARVANRSSRFFGARPVSSLSALSRQAVLTLSGQRPHSRCYATDSASGPKTDSKNEAEITTENFFEVEVEQGKSKKDQRILEPAPWELNLAEEDRDGSQELGQGESQHETSEESQRLWGEDQVEGQRENSAKSQKHDEVEAAQRPFRRFRPAPGSSYVVTENLYWPSTHFKEESKSWRSKGNYVEAAGENLGLEMLGKPAAAIVLRKRPLKPRRAVAVEEVELGQTSAVLQRLLDGGDSGLTSEQILLNIHELQPVEERVLGEAEFVALRDTLMQGFTVAQLNAYVATWNSARQFKDPKESKASHPPWVLEVRPWIPALEDQSPNLDPKLLGYVVPGASPKENLVMRVMRTCWDLSCRSVLEAQGYLDVKLRKAEFDILTLGGQRWLNAISRDLLKPGKQIEMFPTSQYISIMAPKYTADLVLDQINQVLSRARTVQFNTSYIAKDLLEIEPAIVSQVETMTSSIVRRSPSGDKLLVTWVELPDRNDITENAGEQVLRLLSYAYRADPHASKALLETPDAPSTARYLPEVDCGPKLPWHERAKSWARWTAPTDSIPSRTGPSDALSSPRSITTTKTTALSSAGPIPADIVAHPIEFKDRTVPLPVNRADYSPGWSLSPKTDTSAVFGHVLFSSVSPTGTSPPTPSLPRTFAPVLPCVRFMPLKANLKYPGLWHMITVLRFIPAPDTDPSLIQTAPNLELRFEADHREIKGIHNLRAVVNDYNGDLPLPESPADVRLHQTQYYDLPGPGIKKYAEPVFDFLRDSTLKPWEEKLLTPPNLDGLTLPRRLFKGGQGDEEVEIDYMFAGSEIHRTITSEWGGFRLRYTNVSGGLRRGKRAELALEAVPVELGRTDVVVREESTEEAKEVEEGEFKPAEEVVEDIAEHVDLVEAIDDALAFAEPPEKPAEKKSQEESTKEYLEVVGKIARGEVLVGKDGKVKREGWKWFGDWMAEWNTKG</sequence>
<feature type="domain" description="SLS1 C-terminal" evidence="4">
    <location>
        <begin position="570"/>
        <end position="886"/>
    </location>
</feature>
<proteinExistence type="predicted"/>
<dbReference type="InterPro" id="IPR048400">
    <property type="entry name" value="SLS1_N"/>
</dbReference>
<dbReference type="EMBL" id="MU863921">
    <property type="protein sequence ID" value="KAK4200304.1"/>
    <property type="molecule type" value="Genomic_DNA"/>
</dbReference>